<evidence type="ECO:0000256" key="4">
    <source>
        <dbReference type="ARBA" id="ARBA00022679"/>
    </source>
</evidence>
<dbReference type="EMBL" id="UZAH01003565">
    <property type="protein sequence ID" value="VDO25039.1"/>
    <property type="molecule type" value="Genomic_DNA"/>
</dbReference>
<keyword evidence="7" id="KW-1133">Transmembrane helix</keyword>
<comment type="pathway">
    <text evidence="2">Protein modification; protein glycosylation.</text>
</comment>
<keyword evidence="4" id="KW-0808">Transferase</keyword>
<sequence>MLSAFYRPQNEYCIAISGAADTVTKLLLTEVGNCFGNVIVLNRPRIGWGSYEIINSTYACLATLSNNTTPWKYFQVQ</sequence>
<organism evidence="12 13">
    <name type="scientific">Heligmosomoides polygyrus</name>
    <name type="common">Parasitic roundworm</name>
    <dbReference type="NCBI Taxonomy" id="6339"/>
    <lineage>
        <taxon>Eukaryota</taxon>
        <taxon>Metazoa</taxon>
        <taxon>Ecdysozoa</taxon>
        <taxon>Nematoda</taxon>
        <taxon>Chromadorea</taxon>
        <taxon>Rhabditida</taxon>
        <taxon>Rhabditina</taxon>
        <taxon>Rhabditomorpha</taxon>
        <taxon>Strongyloidea</taxon>
        <taxon>Heligmosomidae</taxon>
        <taxon>Heligmosomoides</taxon>
    </lineage>
</organism>
<dbReference type="GO" id="GO:0008375">
    <property type="term" value="F:acetylglucosaminyltransferase activity"/>
    <property type="evidence" value="ECO:0007669"/>
    <property type="project" value="TreeGrafter"/>
</dbReference>
<gene>
    <name evidence="11" type="ORF">HPBE_LOCUS2408</name>
</gene>
<dbReference type="Pfam" id="PF02485">
    <property type="entry name" value="Branch"/>
    <property type="match status" value="1"/>
</dbReference>
<evidence type="ECO:0000313" key="12">
    <source>
        <dbReference type="Proteomes" id="UP000050761"/>
    </source>
</evidence>
<proteinExistence type="inferred from homology"/>
<dbReference type="PANTHER" id="PTHR19297:SF124">
    <property type="entry name" value="C-TYPE LECTIN DOMAIN-CONTAINING PROTEIN-RELATED"/>
    <property type="match status" value="1"/>
</dbReference>
<evidence type="ECO:0000313" key="13">
    <source>
        <dbReference type="WBParaSite" id="HPBE_0000240701-mRNA-1"/>
    </source>
</evidence>
<dbReference type="AlphaFoldDB" id="A0A183F8B5"/>
<keyword evidence="8" id="KW-0472">Membrane</keyword>
<dbReference type="PANTHER" id="PTHR19297">
    <property type="entry name" value="GLYCOSYLTRANSFERASE 14 FAMILY MEMBER"/>
    <property type="match status" value="1"/>
</dbReference>
<dbReference type="WBParaSite" id="HPBE_0000240701-mRNA-1">
    <property type="protein sequence ID" value="HPBE_0000240701-mRNA-1"/>
    <property type="gene ID" value="HPBE_0000240701"/>
</dbReference>
<dbReference type="InterPro" id="IPR003406">
    <property type="entry name" value="Glyco_trans_14"/>
</dbReference>
<evidence type="ECO:0000256" key="10">
    <source>
        <dbReference type="ARBA" id="ARBA00038150"/>
    </source>
</evidence>
<reference evidence="11 12" key="1">
    <citation type="submission" date="2018-11" db="EMBL/GenBank/DDBJ databases">
        <authorList>
            <consortium name="Pathogen Informatics"/>
        </authorList>
    </citation>
    <scope>NUCLEOTIDE SEQUENCE [LARGE SCALE GENOMIC DNA]</scope>
</reference>
<accession>A0A3P7U040</accession>
<evidence type="ECO:0000256" key="8">
    <source>
        <dbReference type="ARBA" id="ARBA00023136"/>
    </source>
</evidence>
<evidence type="ECO:0000256" key="3">
    <source>
        <dbReference type="ARBA" id="ARBA00022676"/>
    </source>
</evidence>
<keyword evidence="3" id="KW-0328">Glycosyltransferase</keyword>
<keyword evidence="5" id="KW-0812">Transmembrane</keyword>
<evidence type="ECO:0000256" key="2">
    <source>
        <dbReference type="ARBA" id="ARBA00004922"/>
    </source>
</evidence>
<dbReference type="OrthoDB" id="5841599at2759"/>
<evidence type="ECO:0000256" key="1">
    <source>
        <dbReference type="ARBA" id="ARBA00004606"/>
    </source>
</evidence>
<protein>
    <submittedName>
        <fullName evidence="11 13">Uncharacterized protein</fullName>
    </submittedName>
</protein>
<dbReference type="Proteomes" id="UP000050761">
    <property type="component" value="Unassembled WGS sequence"/>
</dbReference>
<accession>A0A183F8B5</accession>
<comment type="subcellular location">
    <subcellularLocation>
        <location evidence="1">Membrane</location>
        <topology evidence="1">Single-pass type II membrane protein</topology>
    </subcellularLocation>
</comment>
<evidence type="ECO:0000313" key="11">
    <source>
        <dbReference type="EMBL" id="VDO25039.1"/>
    </source>
</evidence>
<reference evidence="13" key="2">
    <citation type="submission" date="2019-09" db="UniProtKB">
        <authorList>
            <consortium name="WormBaseParasite"/>
        </authorList>
    </citation>
    <scope>IDENTIFICATION</scope>
</reference>
<keyword evidence="12" id="KW-1185">Reference proteome</keyword>
<keyword evidence="9" id="KW-0325">Glycoprotein</keyword>
<evidence type="ECO:0000256" key="6">
    <source>
        <dbReference type="ARBA" id="ARBA00022968"/>
    </source>
</evidence>
<name>A0A183F8B5_HELPZ</name>
<dbReference type="GO" id="GO:0016020">
    <property type="term" value="C:membrane"/>
    <property type="evidence" value="ECO:0007669"/>
    <property type="project" value="UniProtKB-SubCell"/>
</dbReference>
<evidence type="ECO:0000256" key="7">
    <source>
        <dbReference type="ARBA" id="ARBA00022989"/>
    </source>
</evidence>
<evidence type="ECO:0000256" key="5">
    <source>
        <dbReference type="ARBA" id="ARBA00022692"/>
    </source>
</evidence>
<comment type="similarity">
    <text evidence="10">Belongs to the glycosyltransferase 14 family.</text>
</comment>
<keyword evidence="6" id="KW-0735">Signal-anchor</keyword>
<evidence type="ECO:0000256" key="9">
    <source>
        <dbReference type="ARBA" id="ARBA00023180"/>
    </source>
</evidence>